<protein>
    <recommendedName>
        <fullName evidence="2">Endonuclease/exonuclease/phosphatase domain-containing protein</fullName>
    </recommendedName>
</protein>
<dbReference type="RefSeq" id="WP_021710805.1">
    <property type="nucleotide sequence ID" value="NZ_BAOB01000125.1"/>
</dbReference>
<dbReference type="InterPro" id="IPR036691">
    <property type="entry name" value="Endo/exonu/phosph_ase_sf"/>
</dbReference>
<dbReference type="Gene3D" id="3.60.10.10">
    <property type="entry name" value="Endonuclease/exonuclease/phosphatase"/>
    <property type="match status" value="1"/>
</dbReference>
<dbReference type="STRING" id="1219077.VAZ01S_060_00120"/>
<evidence type="ECO:0000259" key="2">
    <source>
        <dbReference type="Pfam" id="PF03372"/>
    </source>
</evidence>
<keyword evidence="1" id="KW-0812">Transmembrane</keyword>
<dbReference type="EMBL" id="BATL01000060">
    <property type="protein sequence ID" value="GAD77062.1"/>
    <property type="molecule type" value="Genomic_DNA"/>
</dbReference>
<organism evidence="3 4">
    <name type="scientific">Vibrio azureus NBRC 104587</name>
    <dbReference type="NCBI Taxonomy" id="1219077"/>
    <lineage>
        <taxon>Bacteria</taxon>
        <taxon>Pseudomonadati</taxon>
        <taxon>Pseudomonadota</taxon>
        <taxon>Gammaproteobacteria</taxon>
        <taxon>Vibrionales</taxon>
        <taxon>Vibrionaceae</taxon>
        <taxon>Vibrio</taxon>
    </lineage>
</organism>
<keyword evidence="1" id="KW-1133">Transmembrane helix</keyword>
<feature type="transmembrane region" description="Helical" evidence="1">
    <location>
        <begin position="31"/>
        <end position="49"/>
    </location>
</feature>
<accession>U3AUY8</accession>
<dbReference type="Pfam" id="PF03372">
    <property type="entry name" value="Exo_endo_phos"/>
    <property type="match status" value="1"/>
</dbReference>
<feature type="domain" description="Endonuclease/exonuclease/phosphatase" evidence="2">
    <location>
        <begin position="91"/>
        <end position="301"/>
    </location>
</feature>
<dbReference type="AlphaFoldDB" id="U3AUY8"/>
<name>U3AUY8_9VIBR</name>
<dbReference type="GO" id="GO:0003824">
    <property type="term" value="F:catalytic activity"/>
    <property type="evidence" value="ECO:0007669"/>
    <property type="project" value="InterPro"/>
</dbReference>
<reference evidence="3 4" key="1">
    <citation type="submission" date="2013-09" db="EMBL/GenBank/DDBJ databases">
        <title>Whole genome shotgun sequence of Vibrio azureus NBRC 104587.</title>
        <authorList>
            <person name="Isaki S."/>
            <person name="Hosoyama A."/>
            <person name="Numata M."/>
            <person name="Hashimoto M."/>
            <person name="Hosoyama Y."/>
            <person name="Tsuchikane K."/>
            <person name="Noguchi M."/>
            <person name="Hirakata S."/>
            <person name="Ichikawa N."/>
            <person name="Ohji S."/>
            <person name="Yamazoe A."/>
            <person name="Fujita N."/>
        </authorList>
    </citation>
    <scope>NUCLEOTIDE SEQUENCE [LARGE SCALE GENOMIC DNA]</scope>
    <source>
        <strain evidence="3 4">NBRC 104587</strain>
    </source>
</reference>
<proteinExistence type="predicted"/>
<gene>
    <name evidence="3" type="ORF">VAZ01S_060_00120</name>
</gene>
<evidence type="ECO:0000313" key="3">
    <source>
        <dbReference type="EMBL" id="GAD77062.1"/>
    </source>
</evidence>
<feature type="transmembrane region" description="Helical" evidence="1">
    <location>
        <begin position="56"/>
        <end position="74"/>
    </location>
</feature>
<dbReference type="SUPFAM" id="SSF56219">
    <property type="entry name" value="DNase I-like"/>
    <property type="match status" value="1"/>
</dbReference>
<dbReference type="InterPro" id="IPR005135">
    <property type="entry name" value="Endo/exonuclease/phosphatase"/>
</dbReference>
<comment type="caution">
    <text evidence="3">The sequence shown here is derived from an EMBL/GenBank/DDBJ whole genome shotgun (WGS) entry which is preliminary data.</text>
</comment>
<dbReference type="OrthoDB" id="5902906at2"/>
<dbReference type="Proteomes" id="UP000016567">
    <property type="component" value="Unassembled WGS sequence"/>
</dbReference>
<evidence type="ECO:0000313" key="4">
    <source>
        <dbReference type="Proteomes" id="UP000016567"/>
    </source>
</evidence>
<keyword evidence="1" id="KW-0472">Membrane</keyword>
<evidence type="ECO:0000256" key="1">
    <source>
        <dbReference type="SAM" id="Phobius"/>
    </source>
</evidence>
<dbReference type="eggNOG" id="COG3021">
    <property type="taxonomic scope" value="Bacteria"/>
</dbReference>
<keyword evidence="4" id="KW-1185">Reference proteome</keyword>
<sequence>MPSVFKWICLVLPVLFWALLRQHNDLWWIDNIVSIPSAILLAYLIYTVFLLFRRQWVIGITSFIITLCFIPFLVTSEAHRTEKCEGKLKVIQFNLFYENPDVNQFINYLIRNPADLVIMQELSPSVGDKLHLLDDLYPFYYGGQHHVGYPSNQMILSKYPLEPVTIYHTPDGQEMVRATWQVEEGEAITLMTAHPPSPRNERLWQRRNALIRTIEMLAEVYPSDEMMVVGDFNISAASPSFSGLFEEFQSSPVSSWPTSVKGFPIPGFTMIGIDHFWLKSKSMQRKICRRQSLSHPEGSDHRLVTTVVGY</sequence>